<evidence type="ECO:0000313" key="3">
    <source>
        <dbReference type="Proteomes" id="UP001156702"/>
    </source>
</evidence>
<accession>A0ABQ5ZIV9</accession>
<reference evidence="3" key="1">
    <citation type="journal article" date="2019" name="Int. J. Syst. Evol. Microbiol.">
        <title>The Global Catalogue of Microorganisms (GCM) 10K type strain sequencing project: providing services to taxonomists for standard genome sequencing and annotation.</title>
        <authorList>
            <consortium name="The Broad Institute Genomics Platform"/>
            <consortium name="The Broad Institute Genome Sequencing Center for Infectious Disease"/>
            <person name="Wu L."/>
            <person name="Ma J."/>
        </authorList>
    </citation>
    <scope>NUCLEOTIDE SEQUENCE [LARGE SCALE GENOMIC DNA]</scope>
    <source>
        <strain evidence="3">NBRC 102122</strain>
    </source>
</reference>
<dbReference type="RefSeq" id="WP_244769079.1">
    <property type="nucleotide sequence ID" value="NZ_BSOP01000031.1"/>
</dbReference>
<evidence type="ECO:0000313" key="2">
    <source>
        <dbReference type="EMBL" id="GLR52738.1"/>
    </source>
</evidence>
<feature type="chain" id="PRO_5046259834" description="Lipoprotein" evidence="1">
    <location>
        <begin position="23"/>
        <end position="85"/>
    </location>
</feature>
<evidence type="ECO:0000256" key="1">
    <source>
        <dbReference type="SAM" id="SignalP"/>
    </source>
</evidence>
<feature type="signal peptide" evidence="1">
    <location>
        <begin position="1"/>
        <end position="22"/>
    </location>
</feature>
<name>A0ABQ5ZIV9_9HYPH</name>
<organism evidence="2 3">
    <name type="scientific">Shinella yambaruensis</name>
    <dbReference type="NCBI Taxonomy" id="415996"/>
    <lineage>
        <taxon>Bacteria</taxon>
        <taxon>Pseudomonadati</taxon>
        <taxon>Pseudomonadota</taxon>
        <taxon>Alphaproteobacteria</taxon>
        <taxon>Hyphomicrobiales</taxon>
        <taxon>Rhizobiaceae</taxon>
        <taxon>Shinella</taxon>
    </lineage>
</organism>
<proteinExistence type="predicted"/>
<dbReference type="EMBL" id="BSOP01000031">
    <property type="protein sequence ID" value="GLR52738.1"/>
    <property type="molecule type" value="Genomic_DNA"/>
</dbReference>
<gene>
    <name evidence="2" type="ORF">GCM10007923_39520</name>
</gene>
<comment type="caution">
    <text evidence="2">The sequence shown here is derived from an EMBL/GenBank/DDBJ whole genome shotgun (WGS) entry which is preliminary data.</text>
</comment>
<sequence length="85" mass="9230">MRIVPAIPGMLVIMLAAGTVLAGCTTERAADVRPGYSGAVSPAMRAHQRRQAIRAEEGGYRRLYRPRDCRYGARNCGGYATFDPS</sequence>
<keyword evidence="1" id="KW-0732">Signal</keyword>
<evidence type="ECO:0008006" key="4">
    <source>
        <dbReference type="Google" id="ProtNLM"/>
    </source>
</evidence>
<dbReference type="PROSITE" id="PS51257">
    <property type="entry name" value="PROKAR_LIPOPROTEIN"/>
    <property type="match status" value="1"/>
</dbReference>
<keyword evidence="3" id="KW-1185">Reference proteome</keyword>
<protein>
    <recommendedName>
        <fullName evidence="4">Lipoprotein</fullName>
    </recommendedName>
</protein>
<dbReference type="Proteomes" id="UP001156702">
    <property type="component" value="Unassembled WGS sequence"/>
</dbReference>